<dbReference type="CDD" id="cd19941">
    <property type="entry name" value="TIL"/>
    <property type="match status" value="1"/>
</dbReference>
<dbReference type="FunFam" id="2.10.25.10:FF:000055">
    <property type="entry name" value="alpha-tectorin isoform X1"/>
    <property type="match status" value="1"/>
</dbReference>
<dbReference type="PaxDb" id="8355-A0A1L8FPP0"/>
<reference evidence="4" key="1">
    <citation type="submission" date="2025-08" db="UniProtKB">
        <authorList>
            <consortium name="RefSeq"/>
        </authorList>
    </citation>
    <scope>IDENTIFICATION</scope>
    <source>
        <strain evidence="4">J_2021</strain>
        <tissue evidence="4">Erythrocytes</tissue>
    </source>
</reference>
<dbReference type="OMA" id="ACHNTCE"/>
<sequence>MRSLFLFVLGLAFHLVSGQDTKKSPTSACGEHKVYKKCGSACHPSCTNYNLTRHCSKDCVEGCFCTDGYVEDVSRNCVTLEMCKSCTGNTTFTSCSFEHPQICGKEKKPQSALEKVKCYIGCICKSGYVQLPADKLTCVLPNDCPSNITIP</sequence>
<keyword evidence="3" id="KW-1185">Reference proteome</keyword>
<dbReference type="RefSeq" id="XP_041425698.1">
    <property type="nucleotide sequence ID" value="XM_041569764.1"/>
</dbReference>
<dbReference type="InterPro" id="IPR036084">
    <property type="entry name" value="Ser_inhib-like_sf"/>
</dbReference>
<dbReference type="InterPro" id="IPR002919">
    <property type="entry name" value="TIL_dom"/>
</dbReference>
<dbReference type="AlphaFoldDB" id="A0A1L8FPP0"/>
<dbReference type="OrthoDB" id="9909036at2759"/>
<dbReference type="Proteomes" id="UP000186698">
    <property type="component" value="Chromosome 7L"/>
</dbReference>
<dbReference type="PANTHER" id="PTHR23259:SF70">
    <property type="entry name" value="ACCESSORY GLAND PROTEIN ACP62F-RELATED"/>
    <property type="match status" value="1"/>
</dbReference>
<dbReference type="GO" id="GO:0030414">
    <property type="term" value="F:peptidase inhibitor activity"/>
    <property type="evidence" value="ECO:0007669"/>
    <property type="project" value="UniProtKB-KW"/>
</dbReference>
<evidence type="ECO:0000313" key="3">
    <source>
        <dbReference type="Proteomes" id="UP000186698"/>
    </source>
</evidence>
<evidence type="ECO:0000256" key="1">
    <source>
        <dbReference type="ARBA" id="ARBA00022690"/>
    </source>
</evidence>
<accession>A0A1L8FPP0</accession>
<dbReference type="InterPro" id="IPR051368">
    <property type="entry name" value="SerProtInhib-TIL_Domain"/>
</dbReference>
<evidence type="ECO:0000313" key="4">
    <source>
        <dbReference type="RefSeq" id="XP_041425698.1"/>
    </source>
</evidence>
<proteinExistence type="predicted"/>
<organism evidence="3 4">
    <name type="scientific">Xenopus laevis</name>
    <name type="common">African clawed frog</name>
    <dbReference type="NCBI Taxonomy" id="8355"/>
    <lineage>
        <taxon>Eukaryota</taxon>
        <taxon>Metazoa</taxon>
        <taxon>Chordata</taxon>
        <taxon>Craniata</taxon>
        <taxon>Vertebrata</taxon>
        <taxon>Euteleostomi</taxon>
        <taxon>Amphibia</taxon>
        <taxon>Batrachia</taxon>
        <taxon>Anura</taxon>
        <taxon>Pipoidea</taxon>
        <taxon>Pipidae</taxon>
        <taxon>Xenopodinae</taxon>
        <taxon>Xenopus</taxon>
        <taxon>Xenopus</taxon>
    </lineage>
</organism>
<dbReference type="SUPFAM" id="SSF57567">
    <property type="entry name" value="Serine protease inhibitors"/>
    <property type="match status" value="2"/>
</dbReference>
<protein>
    <submittedName>
        <fullName evidence="4">Otogelin-like protein</fullName>
    </submittedName>
</protein>
<dbReference type="GeneID" id="121395666"/>
<dbReference type="Gene3D" id="2.10.25.10">
    <property type="entry name" value="Laminin"/>
    <property type="match status" value="2"/>
</dbReference>
<keyword evidence="1" id="KW-0646">Protease inhibitor</keyword>
<evidence type="ECO:0000256" key="2">
    <source>
        <dbReference type="ARBA" id="ARBA00023157"/>
    </source>
</evidence>
<gene>
    <name evidence="4" type="primary">LOC121395666</name>
</gene>
<dbReference type="Pfam" id="PF01826">
    <property type="entry name" value="TIL"/>
    <property type="match status" value="1"/>
</dbReference>
<keyword evidence="2" id="KW-1015">Disulfide bond</keyword>
<dbReference type="PANTHER" id="PTHR23259">
    <property type="entry name" value="RIDDLE"/>
    <property type="match status" value="1"/>
</dbReference>
<name>A0A1L8FPP0_XENLA</name>
<dbReference type="KEGG" id="xla:121395666"/>